<accession>A0AAE2RTE4</accession>
<protein>
    <submittedName>
        <fullName evidence="2">Uncharacterized protein</fullName>
    </submittedName>
</protein>
<feature type="transmembrane region" description="Helical" evidence="1">
    <location>
        <begin position="118"/>
        <end position="136"/>
    </location>
</feature>
<dbReference type="RefSeq" id="WP_012059337.1">
    <property type="nucleotide sequence ID" value="NZ_CP073279.1"/>
</dbReference>
<comment type="caution">
    <text evidence="2">The sequence shown here is derived from an EMBL/GenBank/DDBJ whole genome shotgun (WGS) entry which is preliminary data.</text>
</comment>
<organism evidence="2 3">
    <name type="scientific">Clostridium beijerinckii</name>
    <name type="common">Clostridium MP</name>
    <dbReference type="NCBI Taxonomy" id="1520"/>
    <lineage>
        <taxon>Bacteria</taxon>
        <taxon>Bacillati</taxon>
        <taxon>Bacillota</taxon>
        <taxon>Clostridia</taxon>
        <taxon>Eubacteriales</taxon>
        <taxon>Clostridiaceae</taxon>
        <taxon>Clostridium</taxon>
    </lineage>
</organism>
<feature type="transmembrane region" description="Helical" evidence="1">
    <location>
        <begin position="6"/>
        <end position="28"/>
    </location>
</feature>
<feature type="transmembrane region" description="Helical" evidence="1">
    <location>
        <begin position="142"/>
        <end position="160"/>
    </location>
</feature>
<proteinExistence type="predicted"/>
<gene>
    <name evidence="2" type="ORF">IS491_15655</name>
</gene>
<name>A0AAE2RTE4_CLOBE</name>
<dbReference type="AlphaFoldDB" id="A0AAE2RTE4"/>
<keyword evidence="1" id="KW-1133">Transmembrane helix</keyword>
<feature type="transmembrane region" description="Helical" evidence="1">
    <location>
        <begin position="49"/>
        <end position="69"/>
    </location>
</feature>
<feature type="transmembrane region" description="Helical" evidence="1">
    <location>
        <begin position="199"/>
        <end position="216"/>
    </location>
</feature>
<keyword evidence="1" id="KW-0472">Membrane</keyword>
<sequence length="224" mass="25743">MNSIDVVSFIVTQEFFLGGFIGSFILMAKIYLPWDYGKYDEKAIYSINVYSSIIASMFFISATVILWNMIIEGIEKNLHFYILVEWKDVIFTLIILIIGRFLRKILKSCYKIRDTEELTNIIFLGGILSSVLIFVIDSIYLPSIIALLIGRLVWFDIGIVESVKQIINIKRYIISFILTIVTLIILIITIMFLHASSDSVVKVVSGFVFMQLFLFIDDKGKYNV</sequence>
<evidence type="ECO:0000313" key="3">
    <source>
        <dbReference type="Proteomes" id="UP000631418"/>
    </source>
</evidence>
<keyword evidence="1" id="KW-0812">Transmembrane</keyword>
<evidence type="ECO:0000256" key="1">
    <source>
        <dbReference type="SAM" id="Phobius"/>
    </source>
</evidence>
<dbReference type="Proteomes" id="UP000631418">
    <property type="component" value="Unassembled WGS sequence"/>
</dbReference>
<evidence type="ECO:0000313" key="2">
    <source>
        <dbReference type="EMBL" id="MBF7810076.1"/>
    </source>
</evidence>
<reference evidence="2" key="1">
    <citation type="submission" date="2020-11" db="EMBL/GenBank/DDBJ databases">
        <authorList>
            <person name="Thieme N."/>
            <person name="Liebl W."/>
            <person name="Zverlov V."/>
        </authorList>
    </citation>
    <scope>NUCLEOTIDE SEQUENCE</scope>
    <source>
        <strain evidence="2">NT08</strain>
    </source>
</reference>
<dbReference type="EMBL" id="JADOEF010000001">
    <property type="protein sequence ID" value="MBF7810076.1"/>
    <property type="molecule type" value="Genomic_DNA"/>
</dbReference>
<feature type="transmembrane region" description="Helical" evidence="1">
    <location>
        <begin position="172"/>
        <end position="193"/>
    </location>
</feature>